<dbReference type="InterPro" id="IPR013325">
    <property type="entry name" value="RNA_pol_sigma_r2"/>
</dbReference>
<sequence length="325" mass="35259">MDQSERLAHRFETHRPHLRTVAYGILGSVSEAEDAVQEAWFRLSRTDTEAVDNLGGWLTTVVARVCLDMLRRRRTRGEEPIGLAVPEPIVTGVDGGTPEEEALMADSVGLALMVVLHALTPAERLAYVLHDMFGVPYDEISTIIGRTPGAARQLASRARRRIQESRLSPGEWGPVPRQGRGQVASGEAVAPPGGARPDPELSRRREVVDAFFAAARDGDFDALLGVLDPDVVLYADHDPNAVSRGGPMKLCGAEDVARRALGFASFAQFAHPVLVNGDVGVVVAPHGIPFSVLGFTVRERRIARIHVFAEPARLRRLGVVTSIPR</sequence>
<dbReference type="EMBL" id="BAABAS010000003">
    <property type="protein sequence ID" value="GAA4224530.1"/>
    <property type="molecule type" value="Genomic_DNA"/>
</dbReference>
<dbReference type="InterPro" id="IPR013249">
    <property type="entry name" value="RNA_pol_sigma70_r4_t2"/>
</dbReference>
<gene>
    <name evidence="9" type="primary">sigJ_1</name>
    <name evidence="9" type="ORF">GCM10022254_04180</name>
</gene>
<comment type="caution">
    <text evidence="9">The sequence shown here is derived from an EMBL/GenBank/DDBJ whole genome shotgun (WGS) entry which is preliminary data.</text>
</comment>
<reference evidence="10" key="1">
    <citation type="journal article" date="2019" name="Int. J. Syst. Evol. Microbiol.">
        <title>The Global Catalogue of Microorganisms (GCM) 10K type strain sequencing project: providing services to taxonomists for standard genome sequencing and annotation.</title>
        <authorList>
            <consortium name="The Broad Institute Genomics Platform"/>
            <consortium name="The Broad Institute Genome Sequencing Center for Infectious Disease"/>
            <person name="Wu L."/>
            <person name="Ma J."/>
        </authorList>
    </citation>
    <scope>NUCLEOTIDE SEQUENCE [LARGE SCALE GENOMIC DNA]</scope>
    <source>
        <strain evidence="10">JCM 17440</strain>
    </source>
</reference>
<dbReference type="SUPFAM" id="SSF88659">
    <property type="entry name" value="Sigma3 and sigma4 domains of RNA polymerase sigma factors"/>
    <property type="match status" value="1"/>
</dbReference>
<keyword evidence="5" id="KW-0804">Transcription</keyword>
<feature type="region of interest" description="Disordered" evidence="6">
    <location>
        <begin position="157"/>
        <end position="200"/>
    </location>
</feature>
<dbReference type="Pfam" id="PF04542">
    <property type="entry name" value="Sigma70_r2"/>
    <property type="match status" value="1"/>
</dbReference>
<dbReference type="Pfam" id="PF08281">
    <property type="entry name" value="Sigma70_r4_2"/>
    <property type="match status" value="1"/>
</dbReference>
<dbReference type="SUPFAM" id="SSF88946">
    <property type="entry name" value="Sigma2 domain of RNA polymerase sigma factors"/>
    <property type="match status" value="1"/>
</dbReference>
<dbReference type="Proteomes" id="UP001501710">
    <property type="component" value="Unassembled WGS sequence"/>
</dbReference>
<keyword evidence="4" id="KW-0731">Sigma factor</keyword>
<evidence type="ECO:0000313" key="9">
    <source>
        <dbReference type="EMBL" id="GAA4224530.1"/>
    </source>
</evidence>
<evidence type="ECO:0000256" key="6">
    <source>
        <dbReference type="SAM" id="MobiDB-lite"/>
    </source>
</evidence>
<evidence type="ECO:0000256" key="4">
    <source>
        <dbReference type="ARBA" id="ARBA00023082"/>
    </source>
</evidence>
<dbReference type="InterPro" id="IPR014284">
    <property type="entry name" value="RNA_pol_sigma-70_dom"/>
</dbReference>
<comment type="subunit">
    <text evidence="2">Interacts transiently with the RNA polymerase catalytic core formed by RpoA, RpoB, RpoC and RpoZ (2 alpha, 1 beta, 1 beta' and 1 omega subunit) to form the RNA polymerase holoenzyme that can initiate transcription.</text>
</comment>
<feature type="domain" description="RNA polymerase sigma-70 region 2" evidence="7">
    <location>
        <begin position="11"/>
        <end position="74"/>
    </location>
</feature>
<dbReference type="Gene3D" id="3.10.450.50">
    <property type="match status" value="1"/>
</dbReference>
<evidence type="ECO:0000256" key="1">
    <source>
        <dbReference type="ARBA" id="ARBA00010641"/>
    </source>
</evidence>
<dbReference type="InterPro" id="IPR032710">
    <property type="entry name" value="NTF2-like_dom_sf"/>
</dbReference>
<dbReference type="InterPro" id="IPR036388">
    <property type="entry name" value="WH-like_DNA-bd_sf"/>
</dbReference>
<dbReference type="InterPro" id="IPR013324">
    <property type="entry name" value="RNA_pol_sigma_r3/r4-like"/>
</dbReference>
<dbReference type="SUPFAM" id="SSF54427">
    <property type="entry name" value="NTF2-like"/>
    <property type="match status" value="1"/>
</dbReference>
<evidence type="ECO:0000256" key="5">
    <source>
        <dbReference type="ARBA" id="ARBA00023163"/>
    </source>
</evidence>
<dbReference type="Gene3D" id="1.10.1740.10">
    <property type="match status" value="1"/>
</dbReference>
<proteinExistence type="inferred from homology"/>
<evidence type="ECO:0000256" key="3">
    <source>
        <dbReference type="ARBA" id="ARBA00023015"/>
    </source>
</evidence>
<dbReference type="InterPro" id="IPR007627">
    <property type="entry name" value="RNA_pol_sigma70_r2"/>
</dbReference>
<feature type="domain" description="RNA polymerase sigma factor 70 region 4 type 2" evidence="8">
    <location>
        <begin position="111"/>
        <end position="162"/>
    </location>
</feature>
<dbReference type="NCBIfam" id="TIGR02937">
    <property type="entry name" value="sigma70-ECF"/>
    <property type="match status" value="1"/>
</dbReference>
<name>A0ABP8BSL7_9ACTN</name>
<dbReference type="PANTHER" id="PTHR30173">
    <property type="entry name" value="SIGMA 19 FACTOR"/>
    <property type="match status" value="1"/>
</dbReference>
<dbReference type="PANTHER" id="PTHR30173:SF43">
    <property type="entry name" value="ECF RNA POLYMERASE SIGMA FACTOR SIGI-RELATED"/>
    <property type="match status" value="1"/>
</dbReference>
<keyword evidence="10" id="KW-1185">Reference proteome</keyword>
<keyword evidence="3" id="KW-0805">Transcription regulation</keyword>
<dbReference type="Gene3D" id="1.10.10.10">
    <property type="entry name" value="Winged helix-like DNA-binding domain superfamily/Winged helix DNA-binding domain"/>
    <property type="match status" value="1"/>
</dbReference>
<dbReference type="RefSeq" id="WP_344888661.1">
    <property type="nucleotide sequence ID" value="NZ_BAABAS010000003.1"/>
</dbReference>
<organism evidence="9 10">
    <name type="scientific">Actinomadura meridiana</name>
    <dbReference type="NCBI Taxonomy" id="559626"/>
    <lineage>
        <taxon>Bacteria</taxon>
        <taxon>Bacillati</taxon>
        <taxon>Actinomycetota</taxon>
        <taxon>Actinomycetes</taxon>
        <taxon>Streptosporangiales</taxon>
        <taxon>Thermomonosporaceae</taxon>
        <taxon>Actinomadura</taxon>
    </lineage>
</organism>
<protein>
    <submittedName>
        <fullName evidence="9">RNA polymerase sigma factor SigJ</fullName>
    </submittedName>
</protein>
<evidence type="ECO:0000256" key="2">
    <source>
        <dbReference type="ARBA" id="ARBA00011344"/>
    </source>
</evidence>
<comment type="similarity">
    <text evidence="1">Belongs to the sigma-70 factor family. ECF subfamily.</text>
</comment>
<evidence type="ECO:0000259" key="7">
    <source>
        <dbReference type="Pfam" id="PF04542"/>
    </source>
</evidence>
<evidence type="ECO:0000313" key="10">
    <source>
        <dbReference type="Proteomes" id="UP001501710"/>
    </source>
</evidence>
<accession>A0ABP8BSL7</accession>
<evidence type="ECO:0000259" key="8">
    <source>
        <dbReference type="Pfam" id="PF08281"/>
    </source>
</evidence>
<dbReference type="InterPro" id="IPR052704">
    <property type="entry name" value="ECF_Sigma-70_Domain"/>
</dbReference>